<dbReference type="AlphaFoldDB" id="A0A943HKJ5"/>
<evidence type="ECO:0000256" key="2">
    <source>
        <dbReference type="ARBA" id="ARBA00022603"/>
    </source>
</evidence>
<name>A0A943HKJ5_STRPA</name>
<organism evidence="6 7">
    <name type="scientific">Streptococcus parasanguinis</name>
    <dbReference type="NCBI Taxonomy" id="1318"/>
    <lineage>
        <taxon>Bacteria</taxon>
        <taxon>Bacillati</taxon>
        <taxon>Bacillota</taxon>
        <taxon>Bacilli</taxon>
        <taxon>Lactobacillales</taxon>
        <taxon>Streptococcaceae</taxon>
        <taxon>Streptococcus</taxon>
    </lineage>
</organism>
<dbReference type="EC" id="2.1.1.72" evidence="1"/>
<evidence type="ECO:0000313" key="7">
    <source>
        <dbReference type="Proteomes" id="UP000709219"/>
    </source>
</evidence>
<keyword evidence="2 6" id="KW-0489">Methyltransferase</keyword>
<sequence length="413" mass="48177">MFEDYLRMKGLSIVSFSKQTGIPISTLRNLNKIRYDKWKIRYLEVLSNVLNKNIQEIIEELKNMSKNVVFADSVLDGKYDIENRRYIGSKNKLITWIKSLIIEETEGTSFLDLFAGTGVVSKNMLDLYNSFIINDFLYSNEVIYKAFFSTEPFNKDIIKNKEKKYQKLMVCNENYFSKNYGGKFFSNNDATVIGEIREDIEKDKSLSDREKSILLASLVYSCDKVANTVGHYDAYRKKIQIEDRFKFELIKPIDTTGKDIFIQREDANELVKKIKADVVFIDPPYNSRQYSRFYHLLENLVKWTKPELEGVAMKPPVENMSEYSKTKAPEKFDELIQNIDAKYIVVTYNNTYSSKSNSSKNKITHDQIINSLSKVGSTQQFEQEYQFFNAGKTDLKDHKEFVFITKVGIFNEK</sequence>
<dbReference type="EMBL" id="JAGZFP010000020">
    <property type="protein sequence ID" value="MBS5358998.1"/>
    <property type="molecule type" value="Genomic_DNA"/>
</dbReference>
<dbReference type="SUPFAM" id="SSF53335">
    <property type="entry name" value="S-adenosyl-L-methionine-dependent methyltransferases"/>
    <property type="match status" value="1"/>
</dbReference>
<reference evidence="6" key="1">
    <citation type="submission" date="2021-02" db="EMBL/GenBank/DDBJ databases">
        <title>Infant gut strain persistence is associated with maternal origin, phylogeny, and functional potential including surface adhesion and iron acquisition.</title>
        <authorList>
            <person name="Lou Y.C."/>
        </authorList>
    </citation>
    <scope>NUCLEOTIDE SEQUENCE</scope>
    <source>
        <strain evidence="6">L3_098_011G1_dasL3_098_011G1_concoct_7</strain>
    </source>
</reference>
<dbReference type="Gene3D" id="3.40.50.150">
    <property type="entry name" value="Vaccinia Virus protein VP39"/>
    <property type="match status" value="1"/>
</dbReference>
<evidence type="ECO:0000256" key="5">
    <source>
        <dbReference type="ARBA" id="ARBA00047942"/>
    </source>
</evidence>
<comment type="catalytic activity">
    <reaction evidence="5">
        <text>a 2'-deoxyadenosine in DNA + S-adenosyl-L-methionine = an N(6)-methyl-2'-deoxyadenosine in DNA + S-adenosyl-L-homocysteine + H(+)</text>
        <dbReference type="Rhea" id="RHEA:15197"/>
        <dbReference type="Rhea" id="RHEA-COMP:12418"/>
        <dbReference type="Rhea" id="RHEA-COMP:12419"/>
        <dbReference type="ChEBI" id="CHEBI:15378"/>
        <dbReference type="ChEBI" id="CHEBI:57856"/>
        <dbReference type="ChEBI" id="CHEBI:59789"/>
        <dbReference type="ChEBI" id="CHEBI:90615"/>
        <dbReference type="ChEBI" id="CHEBI:90616"/>
        <dbReference type="EC" id="2.1.1.72"/>
    </reaction>
</comment>
<evidence type="ECO:0000313" key="6">
    <source>
        <dbReference type="EMBL" id="MBS5358998.1"/>
    </source>
</evidence>
<dbReference type="PROSITE" id="PS00092">
    <property type="entry name" value="N6_MTASE"/>
    <property type="match status" value="1"/>
</dbReference>
<gene>
    <name evidence="6" type="ORF">KHX87_07845</name>
</gene>
<dbReference type="GO" id="GO:0009307">
    <property type="term" value="P:DNA restriction-modification system"/>
    <property type="evidence" value="ECO:0007669"/>
    <property type="project" value="InterPro"/>
</dbReference>
<dbReference type="GO" id="GO:0003676">
    <property type="term" value="F:nucleic acid binding"/>
    <property type="evidence" value="ECO:0007669"/>
    <property type="project" value="InterPro"/>
</dbReference>
<proteinExistence type="predicted"/>
<dbReference type="InterPro" id="IPR012327">
    <property type="entry name" value="MeTrfase_D12"/>
</dbReference>
<accession>A0A943HKJ5</accession>
<dbReference type="InterPro" id="IPR029063">
    <property type="entry name" value="SAM-dependent_MTases_sf"/>
</dbReference>
<evidence type="ECO:0000256" key="4">
    <source>
        <dbReference type="ARBA" id="ARBA00022691"/>
    </source>
</evidence>
<keyword evidence="4" id="KW-0949">S-adenosyl-L-methionine</keyword>
<dbReference type="GO" id="GO:0032259">
    <property type="term" value="P:methylation"/>
    <property type="evidence" value="ECO:0007669"/>
    <property type="project" value="UniProtKB-KW"/>
</dbReference>
<dbReference type="Pfam" id="PF02086">
    <property type="entry name" value="MethyltransfD12"/>
    <property type="match status" value="1"/>
</dbReference>
<evidence type="ECO:0000256" key="3">
    <source>
        <dbReference type="ARBA" id="ARBA00022679"/>
    </source>
</evidence>
<comment type="caution">
    <text evidence="6">The sequence shown here is derived from an EMBL/GenBank/DDBJ whole genome shotgun (WGS) entry which is preliminary data.</text>
</comment>
<dbReference type="GO" id="GO:0009007">
    <property type="term" value="F:site-specific DNA-methyltransferase (adenine-specific) activity"/>
    <property type="evidence" value="ECO:0007669"/>
    <property type="project" value="UniProtKB-EC"/>
</dbReference>
<keyword evidence="3" id="KW-0808">Transferase</keyword>
<protein>
    <recommendedName>
        <fullName evidence="1">site-specific DNA-methyltransferase (adenine-specific)</fullName>
        <ecNumber evidence="1">2.1.1.72</ecNumber>
    </recommendedName>
</protein>
<dbReference type="InterPro" id="IPR002052">
    <property type="entry name" value="DNA_methylase_N6_adenine_CS"/>
</dbReference>
<dbReference type="Proteomes" id="UP000709219">
    <property type="component" value="Unassembled WGS sequence"/>
</dbReference>
<dbReference type="PRINTS" id="PR00505">
    <property type="entry name" value="D12N6MTFRASE"/>
</dbReference>
<evidence type="ECO:0000256" key="1">
    <source>
        <dbReference type="ARBA" id="ARBA00011900"/>
    </source>
</evidence>